<protein>
    <recommendedName>
        <fullName evidence="3">Pentapeptide repeat-containing protein</fullName>
    </recommendedName>
</protein>
<gene>
    <name evidence="1" type="ORF">BJP43_06300</name>
</gene>
<organism evidence="1 2">
    <name type="scientific">Candidatus Williamhamiltonella defendens</name>
    <dbReference type="NCBI Taxonomy" id="138072"/>
    <lineage>
        <taxon>Bacteria</taxon>
        <taxon>Pseudomonadati</taxon>
        <taxon>Pseudomonadota</taxon>
        <taxon>Gammaproteobacteria</taxon>
        <taxon>Enterobacterales</taxon>
        <taxon>Enterobacteriaceae</taxon>
        <taxon>aphid secondary symbionts</taxon>
        <taxon>Candidatus Williamhamiltonella</taxon>
    </lineage>
</organism>
<accession>A0A2D3TDN6</accession>
<evidence type="ECO:0000313" key="2">
    <source>
        <dbReference type="Proteomes" id="UP000229055"/>
    </source>
</evidence>
<dbReference type="Gene3D" id="2.160.20.80">
    <property type="entry name" value="E3 ubiquitin-protein ligase SopA"/>
    <property type="match status" value="1"/>
</dbReference>
<dbReference type="Proteomes" id="UP000229055">
    <property type="component" value="Chromosome"/>
</dbReference>
<dbReference type="InterPro" id="IPR001646">
    <property type="entry name" value="5peptide_repeat"/>
</dbReference>
<name>A0A2D3TDN6_9ENTR</name>
<sequence>MFSVEFKKANLEGATFNEAIFEYKTQLSMVILDKAELKNATCIDINFSEASLLGADLEGADCSNAKFIGANLKGTDFTNADLREVDMTEDELRASGAILTGAKVGDWDKWECL</sequence>
<dbReference type="SUPFAM" id="SSF141571">
    <property type="entry name" value="Pentapeptide repeat-like"/>
    <property type="match status" value="1"/>
</dbReference>
<reference evidence="2" key="1">
    <citation type="submission" date="2016-10" db="EMBL/GenBank/DDBJ databases">
        <authorList>
            <person name="Chevignon G."/>
        </authorList>
    </citation>
    <scope>NUCLEOTIDE SEQUENCE [LARGE SCALE GENOMIC DNA]</scope>
    <source>
        <strain evidence="2">ZA17</strain>
    </source>
</reference>
<dbReference type="AlphaFoldDB" id="A0A2D3TDN6"/>
<dbReference type="EMBL" id="CP017613">
    <property type="protein sequence ID" value="ATW33937.1"/>
    <property type="molecule type" value="Genomic_DNA"/>
</dbReference>
<dbReference type="PANTHER" id="PTHR14136:SF17">
    <property type="entry name" value="BTB_POZ DOMAIN-CONTAINING PROTEIN KCTD9"/>
    <property type="match status" value="1"/>
</dbReference>
<dbReference type="PANTHER" id="PTHR14136">
    <property type="entry name" value="BTB_POZ DOMAIN-CONTAINING PROTEIN KCTD9"/>
    <property type="match status" value="1"/>
</dbReference>
<proteinExistence type="predicted"/>
<dbReference type="InterPro" id="IPR051082">
    <property type="entry name" value="Pentapeptide-BTB/POZ_domain"/>
</dbReference>
<evidence type="ECO:0000313" key="1">
    <source>
        <dbReference type="EMBL" id="ATW33937.1"/>
    </source>
</evidence>
<dbReference type="Pfam" id="PF00805">
    <property type="entry name" value="Pentapeptide"/>
    <property type="match status" value="1"/>
</dbReference>
<reference evidence="2" key="2">
    <citation type="submission" date="2017-11" db="EMBL/GenBank/DDBJ databases">
        <title>PacBio sequencing of new strain of the secondary endosymbiont Candidatus Hamiltonella defensa.</title>
        <authorList>
            <person name="Strand M.R."/>
            <person name="Oliver K."/>
        </authorList>
    </citation>
    <scope>NUCLEOTIDE SEQUENCE [LARGE SCALE GENOMIC DNA]</scope>
    <source>
        <strain evidence="2">ZA17</strain>
    </source>
</reference>
<evidence type="ECO:0008006" key="3">
    <source>
        <dbReference type="Google" id="ProtNLM"/>
    </source>
</evidence>